<name>A0A8T0H5U0_CERPU</name>
<protein>
    <submittedName>
        <fullName evidence="1">Uncharacterized protein</fullName>
    </submittedName>
</protein>
<evidence type="ECO:0000313" key="2">
    <source>
        <dbReference type="Proteomes" id="UP000822688"/>
    </source>
</evidence>
<evidence type="ECO:0000313" key="1">
    <source>
        <dbReference type="EMBL" id="KAG0566693.1"/>
    </source>
</evidence>
<organism evidence="1 2">
    <name type="scientific">Ceratodon purpureus</name>
    <name type="common">Fire moss</name>
    <name type="synonym">Dicranum purpureum</name>
    <dbReference type="NCBI Taxonomy" id="3225"/>
    <lineage>
        <taxon>Eukaryota</taxon>
        <taxon>Viridiplantae</taxon>
        <taxon>Streptophyta</taxon>
        <taxon>Embryophyta</taxon>
        <taxon>Bryophyta</taxon>
        <taxon>Bryophytina</taxon>
        <taxon>Bryopsida</taxon>
        <taxon>Dicranidae</taxon>
        <taxon>Pseudoditrichales</taxon>
        <taxon>Ditrichaceae</taxon>
        <taxon>Ceratodon</taxon>
    </lineage>
</organism>
<gene>
    <name evidence="1" type="ORF">KC19_7G081500</name>
</gene>
<reference evidence="1" key="1">
    <citation type="submission" date="2020-06" db="EMBL/GenBank/DDBJ databases">
        <title>WGS assembly of Ceratodon purpureus strain R40.</title>
        <authorList>
            <person name="Carey S.B."/>
            <person name="Jenkins J."/>
            <person name="Shu S."/>
            <person name="Lovell J.T."/>
            <person name="Sreedasyam A."/>
            <person name="Maumus F."/>
            <person name="Tiley G.P."/>
            <person name="Fernandez-Pozo N."/>
            <person name="Barry K."/>
            <person name="Chen C."/>
            <person name="Wang M."/>
            <person name="Lipzen A."/>
            <person name="Daum C."/>
            <person name="Saski C.A."/>
            <person name="Payton A.C."/>
            <person name="Mcbreen J.C."/>
            <person name="Conrad R.E."/>
            <person name="Kollar L.M."/>
            <person name="Olsson S."/>
            <person name="Huttunen S."/>
            <person name="Landis J.B."/>
            <person name="Wickett N.J."/>
            <person name="Johnson M.G."/>
            <person name="Rensing S.A."/>
            <person name="Grimwood J."/>
            <person name="Schmutz J."/>
            <person name="Mcdaniel S.F."/>
        </authorList>
    </citation>
    <scope>NUCLEOTIDE SEQUENCE</scope>
    <source>
        <strain evidence="1">R40</strain>
    </source>
</reference>
<accession>A0A8T0H5U0</accession>
<comment type="caution">
    <text evidence="1">The sequence shown here is derived from an EMBL/GenBank/DDBJ whole genome shotgun (WGS) entry which is preliminary data.</text>
</comment>
<dbReference type="AlphaFoldDB" id="A0A8T0H5U0"/>
<dbReference type="Proteomes" id="UP000822688">
    <property type="component" value="Chromosome 7"/>
</dbReference>
<sequence length="119" mass="13373">MFICNLLTHLAKIVRHDQQTSHKSLKLISRCPSTNFSYISQIHFHMSISKPLTHLSNPIPHVNLQTSHSSLKPPSTCPSANFSHISQTHFHIICKLLTHLSNPIPHVNLQTSLSSLKPT</sequence>
<dbReference type="EMBL" id="CM026428">
    <property type="protein sequence ID" value="KAG0566693.1"/>
    <property type="molecule type" value="Genomic_DNA"/>
</dbReference>
<feature type="non-terminal residue" evidence="1">
    <location>
        <position position="119"/>
    </location>
</feature>
<keyword evidence="2" id="KW-1185">Reference proteome</keyword>
<proteinExistence type="predicted"/>